<evidence type="ECO:0000313" key="2">
    <source>
        <dbReference type="EMBL" id="KAF2836158.1"/>
    </source>
</evidence>
<dbReference type="OrthoDB" id="4203030at2759"/>
<feature type="non-terminal residue" evidence="2">
    <location>
        <position position="260"/>
    </location>
</feature>
<evidence type="ECO:0000313" key="3">
    <source>
        <dbReference type="Proteomes" id="UP000799429"/>
    </source>
</evidence>
<dbReference type="AlphaFoldDB" id="A0A9P4VM15"/>
<sequence length="260" mass="28638">MTCNITNTPHNIEPLPLYRRHAEDPETASILSSAPSYVSEAPTYTSRRTSSVLNPPAAPMTQHHPNHTSPNLTSRGPPRQGLPAANYAPGFTNRAHGSVGEIEAHMYNISHWSSITTSANSRQYHAVARRRVNQATTTSSSPSNTAALLNSLTSPAAPVPSLPSSPSSSDPQTRSGTSQNALQSVSEEHPSNPLEDPYLVGEQAAKRARQQRIYREMCLRGDQAVRNESKAWDFMVGQMEDWEERERAWRRFRGEARGKG</sequence>
<evidence type="ECO:0000256" key="1">
    <source>
        <dbReference type="SAM" id="MobiDB-lite"/>
    </source>
</evidence>
<keyword evidence="3" id="KW-1185">Reference proteome</keyword>
<dbReference type="Proteomes" id="UP000799429">
    <property type="component" value="Unassembled WGS sequence"/>
</dbReference>
<feature type="compositionally biased region" description="Polar residues" evidence="1">
    <location>
        <begin position="172"/>
        <end position="185"/>
    </location>
</feature>
<reference evidence="2" key="1">
    <citation type="journal article" date="2020" name="Stud. Mycol.">
        <title>101 Dothideomycetes genomes: a test case for predicting lifestyles and emergence of pathogens.</title>
        <authorList>
            <person name="Haridas S."/>
            <person name="Albert R."/>
            <person name="Binder M."/>
            <person name="Bloem J."/>
            <person name="Labutti K."/>
            <person name="Salamov A."/>
            <person name="Andreopoulos B."/>
            <person name="Baker S."/>
            <person name="Barry K."/>
            <person name="Bills G."/>
            <person name="Bluhm B."/>
            <person name="Cannon C."/>
            <person name="Castanera R."/>
            <person name="Culley D."/>
            <person name="Daum C."/>
            <person name="Ezra D."/>
            <person name="Gonzalez J."/>
            <person name="Henrissat B."/>
            <person name="Kuo A."/>
            <person name="Liang C."/>
            <person name="Lipzen A."/>
            <person name="Lutzoni F."/>
            <person name="Magnuson J."/>
            <person name="Mondo S."/>
            <person name="Nolan M."/>
            <person name="Ohm R."/>
            <person name="Pangilinan J."/>
            <person name="Park H.-J."/>
            <person name="Ramirez L."/>
            <person name="Alfaro M."/>
            <person name="Sun H."/>
            <person name="Tritt A."/>
            <person name="Yoshinaga Y."/>
            <person name="Zwiers L.-H."/>
            <person name="Turgeon B."/>
            <person name="Goodwin S."/>
            <person name="Spatafora J."/>
            <person name="Crous P."/>
            <person name="Grigoriev I."/>
        </authorList>
    </citation>
    <scope>NUCLEOTIDE SEQUENCE</scope>
    <source>
        <strain evidence="2">CBS 101060</strain>
    </source>
</reference>
<feature type="region of interest" description="Disordered" evidence="1">
    <location>
        <begin position="153"/>
        <end position="198"/>
    </location>
</feature>
<organism evidence="2 3">
    <name type="scientific">Patellaria atrata CBS 101060</name>
    <dbReference type="NCBI Taxonomy" id="1346257"/>
    <lineage>
        <taxon>Eukaryota</taxon>
        <taxon>Fungi</taxon>
        <taxon>Dikarya</taxon>
        <taxon>Ascomycota</taxon>
        <taxon>Pezizomycotina</taxon>
        <taxon>Dothideomycetes</taxon>
        <taxon>Dothideomycetes incertae sedis</taxon>
        <taxon>Patellariales</taxon>
        <taxon>Patellariaceae</taxon>
        <taxon>Patellaria</taxon>
    </lineage>
</organism>
<gene>
    <name evidence="2" type="ORF">M501DRAFT_1019360</name>
</gene>
<accession>A0A9P4VM15</accession>
<dbReference type="EMBL" id="MU006105">
    <property type="protein sequence ID" value="KAF2836158.1"/>
    <property type="molecule type" value="Genomic_DNA"/>
</dbReference>
<proteinExistence type="predicted"/>
<feature type="region of interest" description="Disordered" evidence="1">
    <location>
        <begin position="26"/>
        <end position="89"/>
    </location>
</feature>
<comment type="caution">
    <text evidence="2">The sequence shown here is derived from an EMBL/GenBank/DDBJ whole genome shotgun (WGS) entry which is preliminary data.</text>
</comment>
<name>A0A9P4VM15_9PEZI</name>
<protein>
    <submittedName>
        <fullName evidence="2">Uncharacterized protein</fullName>
    </submittedName>
</protein>
<feature type="compositionally biased region" description="Polar residues" evidence="1">
    <location>
        <begin position="29"/>
        <end position="53"/>
    </location>
</feature>